<evidence type="ECO:0000256" key="1">
    <source>
        <dbReference type="SAM" id="MobiDB-lite"/>
    </source>
</evidence>
<feature type="compositionally biased region" description="Basic and acidic residues" evidence="1">
    <location>
        <begin position="26"/>
        <end position="51"/>
    </location>
</feature>
<organism evidence="2 3">
    <name type="scientific">Senna tora</name>
    <dbReference type="NCBI Taxonomy" id="362788"/>
    <lineage>
        <taxon>Eukaryota</taxon>
        <taxon>Viridiplantae</taxon>
        <taxon>Streptophyta</taxon>
        <taxon>Embryophyta</taxon>
        <taxon>Tracheophyta</taxon>
        <taxon>Spermatophyta</taxon>
        <taxon>Magnoliopsida</taxon>
        <taxon>eudicotyledons</taxon>
        <taxon>Gunneridae</taxon>
        <taxon>Pentapetalae</taxon>
        <taxon>rosids</taxon>
        <taxon>fabids</taxon>
        <taxon>Fabales</taxon>
        <taxon>Fabaceae</taxon>
        <taxon>Caesalpinioideae</taxon>
        <taxon>Cassia clade</taxon>
        <taxon>Senna</taxon>
    </lineage>
</organism>
<dbReference type="Proteomes" id="UP000634136">
    <property type="component" value="Unassembled WGS sequence"/>
</dbReference>
<sequence>MVERNAARLGGYNVSTCIPTLMRGTKAREDSKKEIIIPKEEETKDRNSKEEKKKRKRETRETHDDGKGSLGFAKTRRVNTGRVCVMCKKVRWCYLDRPGNRVTGFRVDPAGPVRVFKHWL</sequence>
<proteinExistence type="predicted"/>
<accession>A0A834WVG2</accession>
<evidence type="ECO:0000313" key="2">
    <source>
        <dbReference type="EMBL" id="KAF7833077.1"/>
    </source>
</evidence>
<keyword evidence="3" id="KW-1185">Reference proteome</keyword>
<comment type="caution">
    <text evidence="2">The sequence shown here is derived from an EMBL/GenBank/DDBJ whole genome shotgun (WGS) entry which is preliminary data.</text>
</comment>
<feature type="compositionally biased region" description="Basic and acidic residues" evidence="1">
    <location>
        <begin position="58"/>
        <end position="67"/>
    </location>
</feature>
<evidence type="ECO:0000313" key="3">
    <source>
        <dbReference type="Proteomes" id="UP000634136"/>
    </source>
</evidence>
<reference evidence="2" key="1">
    <citation type="submission" date="2020-09" db="EMBL/GenBank/DDBJ databases">
        <title>Genome-Enabled Discovery of Anthraquinone Biosynthesis in Senna tora.</title>
        <authorList>
            <person name="Kang S.-H."/>
            <person name="Pandey R.P."/>
            <person name="Lee C.-M."/>
            <person name="Sim J.-S."/>
            <person name="Jeong J.-T."/>
            <person name="Choi B.-S."/>
            <person name="Jung M."/>
            <person name="Ginzburg D."/>
            <person name="Zhao K."/>
            <person name="Won S.Y."/>
            <person name="Oh T.-J."/>
            <person name="Yu Y."/>
            <person name="Kim N.-H."/>
            <person name="Lee O.R."/>
            <person name="Lee T.-H."/>
            <person name="Bashyal P."/>
            <person name="Kim T.-S."/>
            <person name="Lee W.-H."/>
            <person name="Kawkins C."/>
            <person name="Kim C.-K."/>
            <person name="Kim J.S."/>
            <person name="Ahn B.O."/>
            <person name="Rhee S.Y."/>
            <person name="Sohng J.K."/>
        </authorList>
    </citation>
    <scope>NUCLEOTIDE SEQUENCE</scope>
    <source>
        <tissue evidence="2">Leaf</tissue>
    </source>
</reference>
<protein>
    <submittedName>
        <fullName evidence="2">Uncharacterized protein</fullName>
    </submittedName>
</protein>
<dbReference type="EMBL" id="JAAIUW010000005">
    <property type="protein sequence ID" value="KAF7833077.1"/>
    <property type="molecule type" value="Genomic_DNA"/>
</dbReference>
<dbReference type="AlphaFoldDB" id="A0A834WVG2"/>
<feature type="region of interest" description="Disordered" evidence="1">
    <location>
        <begin position="23"/>
        <end position="72"/>
    </location>
</feature>
<name>A0A834WVG2_9FABA</name>
<gene>
    <name evidence="2" type="ORF">G2W53_015410</name>
</gene>